<organism evidence="1 2">
    <name type="scientific">Nocardioides hankookensis</name>
    <dbReference type="NCBI Taxonomy" id="443157"/>
    <lineage>
        <taxon>Bacteria</taxon>
        <taxon>Bacillati</taxon>
        <taxon>Actinomycetota</taxon>
        <taxon>Actinomycetes</taxon>
        <taxon>Propionibacteriales</taxon>
        <taxon>Nocardioidaceae</taxon>
        <taxon>Nocardioides</taxon>
    </lineage>
</organism>
<comment type="caution">
    <text evidence="1">The sequence shown here is derived from an EMBL/GenBank/DDBJ whole genome shotgun (WGS) entry which is preliminary data.</text>
</comment>
<keyword evidence="2" id="KW-1185">Reference proteome</keyword>
<reference evidence="2" key="1">
    <citation type="journal article" date="2019" name="Int. J. Syst. Evol. Microbiol.">
        <title>The Global Catalogue of Microorganisms (GCM) 10K type strain sequencing project: providing services to taxonomists for standard genome sequencing and annotation.</title>
        <authorList>
            <consortium name="The Broad Institute Genomics Platform"/>
            <consortium name="The Broad Institute Genome Sequencing Center for Infectious Disease"/>
            <person name="Wu L."/>
            <person name="Ma J."/>
        </authorList>
    </citation>
    <scope>NUCLEOTIDE SEQUENCE [LARGE SCALE GENOMIC DNA]</scope>
    <source>
        <strain evidence="2">CCUG 54522</strain>
    </source>
</reference>
<dbReference type="RefSeq" id="WP_379155358.1">
    <property type="nucleotide sequence ID" value="NZ_JBHSRJ010000004.1"/>
</dbReference>
<dbReference type="Proteomes" id="UP001596135">
    <property type="component" value="Unassembled WGS sequence"/>
</dbReference>
<evidence type="ECO:0000313" key="2">
    <source>
        <dbReference type="Proteomes" id="UP001596135"/>
    </source>
</evidence>
<dbReference type="EMBL" id="JBHSRJ010000004">
    <property type="protein sequence ID" value="MFC6044282.1"/>
    <property type="molecule type" value="Genomic_DNA"/>
</dbReference>
<sequence>MISYRHHIVSLVAVFLALAVGVVLGGGPLSDLGRDDRAAAATTEPVQEAQRSADFGDEFATASAATLYGGRLADHPVTVVTMPGADADTTAALTAQVGAAGGAVAATYAVQPALTEPGQKSLVDTLGSQLMTQLKDVADTDAPTYQRLGELLALAATGEGTDAATVRESLAGADLVDASKQAAPGAVVLVVLGDHVDPAILQGVTTGLAAKATGVVVAGDTDAGASGGDLVALRADPAAEAVGTVDGADTALGQVTATLALIRSLTNPGGSFGASGSAGAVPLT</sequence>
<gene>
    <name evidence="1" type="ORF">ACFPYL_14405</name>
</gene>
<proteinExistence type="predicted"/>
<name>A0ABW1LM35_9ACTN</name>
<dbReference type="Pfam" id="PF11382">
    <property type="entry name" value="MctB"/>
    <property type="match status" value="1"/>
</dbReference>
<evidence type="ECO:0000313" key="1">
    <source>
        <dbReference type="EMBL" id="MFC6044282.1"/>
    </source>
</evidence>
<protein>
    <submittedName>
        <fullName evidence="1">Copper transporter</fullName>
    </submittedName>
</protein>
<dbReference type="InterPro" id="IPR021522">
    <property type="entry name" value="MctB"/>
</dbReference>
<accession>A0ABW1LM35</accession>